<keyword evidence="3 9" id="KW-0808">Transferase</keyword>
<dbReference type="RefSeq" id="WP_036185705.1">
    <property type="nucleotide sequence ID" value="NZ_JMQN01000018.1"/>
</dbReference>
<dbReference type="Pfam" id="PF02397">
    <property type="entry name" value="Bac_transf"/>
    <property type="match status" value="1"/>
</dbReference>
<dbReference type="STRING" id="1232683.ADIMK_1478"/>
<evidence type="ECO:0000256" key="2">
    <source>
        <dbReference type="ARBA" id="ARBA00006464"/>
    </source>
</evidence>
<dbReference type="GO" id="GO:0016020">
    <property type="term" value="C:membrane"/>
    <property type="evidence" value="ECO:0007669"/>
    <property type="project" value="UniProtKB-SubCell"/>
</dbReference>
<dbReference type="NCBIfam" id="TIGR03025">
    <property type="entry name" value="EPS_sugtrans"/>
    <property type="match status" value="1"/>
</dbReference>
<dbReference type="Proteomes" id="UP000028252">
    <property type="component" value="Unassembled WGS sequence"/>
</dbReference>
<evidence type="ECO:0000256" key="5">
    <source>
        <dbReference type="ARBA" id="ARBA00022989"/>
    </source>
</evidence>
<comment type="caution">
    <text evidence="9">The sequence shown here is derived from an EMBL/GenBank/DDBJ whole genome shotgun (WGS) entry which is preliminary data.</text>
</comment>
<evidence type="ECO:0000256" key="6">
    <source>
        <dbReference type="ARBA" id="ARBA00023136"/>
    </source>
</evidence>
<protein>
    <submittedName>
        <fullName evidence="9">UDP-glucose lipid carrier transferase</fullName>
    </submittedName>
</protein>
<feature type="transmembrane region" description="Helical" evidence="7">
    <location>
        <begin position="244"/>
        <end position="265"/>
    </location>
</feature>
<keyword evidence="6 7" id="KW-0472">Membrane</keyword>
<keyword evidence="10" id="KW-1185">Reference proteome</keyword>
<evidence type="ECO:0000256" key="1">
    <source>
        <dbReference type="ARBA" id="ARBA00004141"/>
    </source>
</evidence>
<proteinExistence type="inferred from homology"/>
<evidence type="ECO:0000256" key="4">
    <source>
        <dbReference type="ARBA" id="ARBA00022692"/>
    </source>
</evidence>
<gene>
    <name evidence="9" type="ORF">ADIMK_1478</name>
</gene>
<dbReference type="EMBL" id="JMQN01000018">
    <property type="protein sequence ID" value="KEA64232.1"/>
    <property type="molecule type" value="Genomic_DNA"/>
</dbReference>
<sequence>MKDTFNRRHSRWYERLIFSELFYLVAGLVVATVPPAFMRWGTDSYELIRTGEVHFNTFVACGFAFFGVFLILRRFKNYPGAHTLSYILPSVAISYLLVFAVLFMTREGYARSVLLASFALTNFWCFVGFYISRRFRTPKLALVPFGRTLDLKAGDEAILDLLAVPDLEGRRYDAVVADLHSDDLPPEWERFLARCVLSRIPVYNIRQVQESLTGRVRVNHLSENEFGALLPSPVYDFFKRVMDIALVLLTVPVWLPVMLITGVVIKLESPGPMFFIQERIGQGSRAFKVYKLRSMCKDSEKDGAQFAAANDMRITRVGRVIRKTRIDELPQFINVLKGEMSLIGPRPEQKAFVERFEKEIPFYTYRHVVKPGITGWAQVVHGYAANADDTRVKIEHDFYYIKHFSLWLDILIIFRTIRTILTGFGAR</sequence>
<keyword evidence="4 7" id="KW-0812">Transmembrane</keyword>
<feature type="transmembrane region" description="Helical" evidence="7">
    <location>
        <begin position="53"/>
        <end position="72"/>
    </location>
</feature>
<evidence type="ECO:0000256" key="7">
    <source>
        <dbReference type="SAM" id="Phobius"/>
    </source>
</evidence>
<feature type="domain" description="Bacterial sugar transferase" evidence="8">
    <location>
        <begin position="239"/>
        <end position="421"/>
    </location>
</feature>
<organism evidence="9 10">
    <name type="scientific">Marinobacterium lacunae</name>
    <dbReference type="NCBI Taxonomy" id="1232683"/>
    <lineage>
        <taxon>Bacteria</taxon>
        <taxon>Pseudomonadati</taxon>
        <taxon>Pseudomonadota</taxon>
        <taxon>Gammaproteobacteria</taxon>
        <taxon>Oceanospirillales</taxon>
        <taxon>Oceanospirillaceae</taxon>
        <taxon>Marinobacterium</taxon>
    </lineage>
</organism>
<feature type="transmembrane region" description="Helical" evidence="7">
    <location>
        <begin position="21"/>
        <end position="41"/>
    </location>
</feature>
<evidence type="ECO:0000313" key="9">
    <source>
        <dbReference type="EMBL" id="KEA64232.1"/>
    </source>
</evidence>
<comment type="subcellular location">
    <subcellularLocation>
        <location evidence="1">Membrane</location>
        <topology evidence="1">Multi-pass membrane protein</topology>
    </subcellularLocation>
</comment>
<evidence type="ECO:0000259" key="8">
    <source>
        <dbReference type="Pfam" id="PF02397"/>
    </source>
</evidence>
<feature type="transmembrane region" description="Helical" evidence="7">
    <location>
        <begin position="109"/>
        <end position="131"/>
    </location>
</feature>
<dbReference type="InterPro" id="IPR003362">
    <property type="entry name" value="Bact_transf"/>
</dbReference>
<dbReference type="PANTHER" id="PTHR30576:SF0">
    <property type="entry name" value="UNDECAPRENYL-PHOSPHATE N-ACETYLGALACTOSAMINYL 1-PHOSPHATE TRANSFERASE-RELATED"/>
    <property type="match status" value="1"/>
</dbReference>
<name>A0A081G0C7_9GAMM</name>
<keyword evidence="5 7" id="KW-1133">Transmembrane helix</keyword>
<dbReference type="eggNOG" id="COG2148">
    <property type="taxonomic scope" value="Bacteria"/>
</dbReference>
<evidence type="ECO:0000313" key="10">
    <source>
        <dbReference type="Proteomes" id="UP000028252"/>
    </source>
</evidence>
<dbReference type="PATRIC" id="fig|1232683.4.peg.1457"/>
<dbReference type="PANTHER" id="PTHR30576">
    <property type="entry name" value="COLANIC BIOSYNTHESIS UDP-GLUCOSE LIPID CARRIER TRANSFERASE"/>
    <property type="match status" value="1"/>
</dbReference>
<dbReference type="AlphaFoldDB" id="A0A081G0C7"/>
<comment type="similarity">
    <text evidence="2">Belongs to the bacterial sugar transferase family.</text>
</comment>
<dbReference type="InterPro" id="IPR017475">
    <property type="entry name" value="EPS_sugar_tfrase"/>
</dbReference>
<feature type="transmembrane region" description="Helical" evidence="7">
    <location>
        <begin position="84"/>
        <end position="103"/>
    </location>
</feature>
<reference evidence="9 10" key="1">
    <citation type="submission" date="2014-04" db="EMBL/GenBank/DDBJ databases">
        <title>Marinobacterium kochiensis sp. nov., isolated from sediment sample collected from Kochi backwaters in Kerala, India.</title>
        <authorList>
            <person name="Singh A."/>
            <person name="Pinnaka A.K."/>
        </authorList>
    </citation>
    <scope>NUCLEOTIDE SEQUENCE [LARGE SCALE GENOMIC DNA]</scope>
    <source>
        <strain evidence="9 10">AK27</strain>
    </source>
</reference>
<evidence type="ECO:0000256" key="3">
    <source>
        <dbReference type="ARBA" id="ARBA00022679"/>
    </source>
</evidence>
<accession>A0A081G0C7</accession>
<dbReference type="GO" id="GO:0016780">
    <property type="term" value="F:phosphotransferase activity, for other substituted phosphate groups"/>
    <property type="evidence" value="ECO:0007669"/>
    <property type="project" value="TreeGrafter"/>
</dbReference>